<dbReference type="InterPro" id="IPR002182">
    <property type="entry name" value="NB-ARC"/>
</dbReference>
<gene>
    <name evidence="5" type="ORF">P2L57_07205</name>
</gene>
<dbReference type="Proteomes" id="UP001220022">
    <property type="component" value="Unassembled WGS sequence"/>
</dbReference>
<protein>
    <submittedName>
        <fullName evidence="5">BTAD domain-containing putative transcriptional regulator</fullName>
    </submittedName>
</protein>
<dbReference type="SUPFAM" id="SSF48452">
    <property type="entry name" value="TPR-like"/>
    <property type="match status" value="1"/>
</dbReference>
<dbReference type="RefSeq" id="WP_275810062.1">
    <property type="nucleotide sequence ID" value="NZ_BAAANM010000035.1"/>
</dbReference>
<feature type="domain" description="Bacterial transcriptional activator" evidence="4">
    <location>
        <begin position="64"/>
        <end position="208"/>
    </location>
</feature>
<evidence type="ECO:0000313" key="6">
    <source>
        <dbReference type="Proteomes" id="UP001220022"/>
    </source>
</evidence>
<dbReference type="InterPro" id="IPR027417">
    <property type="entry name" value="P-loop_NTPase"/>
</dbReference>
<keyword evidence="2" id="KW-0805">Transcription regulation</keyword>
<evidence type="ECO:0000256" key="3">
    <source>
        <dbReference type="ARBA" id="ARBA00023163"/>
    </source>
</evidence>
<dbReference type="EMBL" id="JARHTQ010000003">
    <property type="protein sequence ID" value="MDF2255519.1"/>
    <property type="molecule type" value="Genomic_DNA"/>
</dbReference>
<dbReference type="InterPro" id="IPR051677">
    <property type="entry name" value="AfsR-DnrI-RedD_regulator"/>
</dbReference>
<dbReference type="PRINTS" id="PR00364">
    <property type="entry name" value="DISEASERSIST"/>
</dbReference>
<reference evidence="5 6" key="1">
    <citation type="submission" date="2023-03" db="EMBL/GenBank/DDBJ databases">
        <title>Draft genome sequence of type strain Streptomyces ferralitis JCM 14344.</title>
        <authorList>
            <person name="Klaysubun C."/>
            <person name="Duangmal K."/>
        </authorList>
    </citation>
    <scope>NUCLEOTIDE SEQUENCE [LARGE SCALE GENOMIC DNA]</scope>
    <source>
        <strain evidence="5 6">JCM 14344</strain>
    </source>
</reference>
<evidence type="ECO:0000259" key="4">
    <source>
        <dbReference type="SMART" id="SM01043"/>
    </source>
</evidence>
<dbReference type="PANTHER" id="PTHR35807:SF1">
    <property type="entry name" value="TRANSCRIPTIONAL REGULATOR REDD"/>
    <property type="match status" value="1"/>
</dbReference>
<dbReference type="Gene3D" id="1.25.40.10">
    <property type="entry name" value="Tetratricopeptide repeat domain"/>
    <property type="match status" value="1"/>
</dbReference>
<keyword evidence="3" id="KW-0804">Transcription</keyword>
<keyword evidence="6" id="KW-1185">Reference proteome</keyword>
<dbReference type="SUPFAM" id="SSF52540">
    <property type="entry name" value="P-loop containing nucleoside triphosphate hydrolases"/>
    <property type="match status" value="1"/>
</dbReference>
<proteinExistence type="predicted"/>
<comment type="caution">
    <text evidence="5">The sequence shown here is derived from an EMBL/GenBank/DDBJ whole genome shotgun (WGS) entry which is preliminary data.</text>
</comment>
<dbReference type="PANTHER" id="PTHR35807">
    <property type="entry name" value="TRANSCRIPTIONAL REGULATOR REDD-RELATED"/>
    <property type="match status" value="1"/>
</dbReference>
<dbReference type="Pfam" id="PF03704">
    <property type="entry name" value="BTAD"/>
    <property type="match status" value="1"/>
</dbReference>
<dbReference type="CDD" id="cd15831">
    <property type="entry name" value="BTAD"/>
    <property type="match status" value="1"/>
</dbReference>
<dbReference type="Pfam" id="PF00931">
    <property type="entry name" value="NB-ARC"/>
    <property type="match status" value="1"/>
</dbReference>
<dbReference type="Gene3D" id="1.10.10.10">
    <property type="entry name" value="Winged helix-like DNA-binding domain superfamily/Winged helix DNA-binding domain"/>
    <property type="match status" value="1"/>
</dbReference>
<evidence type="ECO:0000256" key="1">
    <source>
        <dbReference type="ARBA" id="ARBA00023012"/>
    </source>
</evidence>
<keyword evidence="1" id="KW-0902">Two-component regulatory system</keyword>
<dbReference type="Gene3D" id="3.40.50.300">
    <property type="entry name" value="P-loop containing nucleotide triphosphate hydrolases"/>
    <property type="match status" value="1"/>
</dbReference>
<organism evidence="5 6">
    <name type="scientific">Streptantibioticus ferralitis</name>
    <dbReference type="NCBI Taxonomy" id="236510"/>
    <lineage>
        <taxon>Bacteria</taxon>
        <taxon>Bacillati</taxon>
        <taxon>Actinomycetota</taxon>
        <taxon>Actinomycetes</taxon>
        <taxon>Kitasatosporales</taxon>
        <taxon>Streptomycetaceae</taxon>
        <taxon>Streptantibioticus</taxon>
    </lineage>
</organism>
<sequence length="580" mass="63189">MLASAAPVSIDRLIDTVWGPETPATAVKQIRNATSDLRRLHPRLAENLRLAGDGYQLALDGCRVDAATFPRRVVEARKLLAEGRTEQALGGLRSALSLWRGPVLGGLDRPALQAQIAALNELRLVTMEQRVELELEVENHQSLLGELSAWVAEHPLRERLVAQFMLALHRSGAQARALTVFEQTRRTLKEELGVSPGVEMQEAHRCILRGVQPASRKKSLLLGRSNLPPRSLHFTGRAREQRVMDEAGRISQTKSRPLRSAPVVIAIDGMAGIGKTTLALHAAHQLTPFYPDAQLFVDMQAFAMADRPRDPGTALGILLSGLGVPPEHIPRRMDERVAVWRRLLADRRALIVLDNVTDTNQTLPLLPTAPGCLTVVTSRNRLTSLMTTRHLTLPEMSHSEGRALFGKIVGDERPLREPAAVEYIVDLCGGLPLAIRLAAAKLRHRPSWSASHLASRLGVGWQWMATLEAEGGGIAEVFRQSYEGLDAAQQRIFRLLGQVPADRIEARNMAALAGLSVVHTDRLLESLVDAHLLSASGPACYGIHGLIHAYAAQLAGATHETHVERAEVCLAAVSGVGSEI</sequence>
<accession>A0ABT5YVR3</accession>
<dbReference type="InterPro" id="IPR005158">
    <property type="entry name" value="BTAD"/>
</dbReference>
<evidence type="ECO:0000256" key="2">
    <source>
        <dbReference type="ARBA" id="ARBA00023015"/>
    </source>
</evidence>
<evidence type="ECO:0000313" key="5">
    <source>
        <dbReference type="EMBL" id="MDF2255519.1"/>
    </source>
</evidence>
<dbReference type="SMART" id="SM01043">
    <property type="entry name" value="BTAD"/>
    <property type="match status" value="1"/>
</dbReference>
<name>A0ABT5YVR3_9ACTN</name>
<dbReference type="InterPro" id="IPR036388">
    <property type="entry name" value="WH-like_DNA-bd_sf"/>
</dbReference>
<dbReference type="InterPro" id="IPR011990">
    <property type="entry name" value="TPR-like_helical_dom_sf"/>
</dbReference>